<dbReference type="InterPro" id="IPR005844">
    <property type="entry name" value="A-D-PHexomutase_a/b/a-I"/>
</dbReference>
<evidence type="ECO:0000256" key="1">
    <source>
        <dbReference type="ARBA" id="ARBA00000443"/>
    </source>
</evidence>
<dbReference type="EMBL" id="VDUW01000002">
    <property type="protein sequence ID" value="TXL66779.1"/>
    <property type="molecule type" value="Genomic_DNA"/>
</dbReference>
<accession>A0A5C8NZN1</accession>
<evidence type="ECO:0000256" key="5">
    <source>
        <dbReference type="ARBA" id="ARBA00010231"/>
    </source>
</evidence>
<dbReference type="Proteomes" id="UP000321574">
    <property type="component" value="Unassembled WGS sequence"/>
</dbReference>
<evidence type="ECO:0000256" key="7">
    <source>
        <dbReference type="ARBA" id="ARBA00022526"/>
    </source>
</evidence>
<evidence type="ECO:0000259" key="17">
    <source>
        <dbReference type="Pfam" id="PF02878"/>
    </source>
</evidence>
<dbReference type="PANTHER" id="PTHR45745">
    <property type="entry name" value="PHOSPHOMANNOMUTASE 45A"/>
    <property type="match status" value="1"/>
</dbReference>
<comment type="caution">
    <text evidence="20">The sequence shown here is derived from an EMBL/GenBank/DDBJ whole genome shotgun (WGS) entry which is preliminary data.</text>
</comment>
<comment type="similarity">
    <text evidence="5 15">Belongs to the phosphohexose mutase family.</text>
</comment>
<feature type="domain" description="Alpha-D-phosphohexomutase alpha/beta/alpha" evidence="17">
    <location>
        <begin position="42"/>
        <end position="179"/>
    </location>
</feature>
<feature type="domain" description="Alpha-D-phosphohexomutase alpha/beta/alpha" evidence="18">
    <location>
        <begin position="209"/>
        <end position="313"/>
    </location>
</feature>
<evidence type="ECO:0000256" key="8">
    <source>
        <dbReference type="ARBA" id="ARBA00022553"/>
    </source>
</evidence>
<dbReference type="PANTHER" id="PTHR45745:SF1">
    <property type="entry name" value="PHOSPHOGLUCOMUTASE 2B-RELATED"/>
    <property type="match status" value="1"/>
</dbReference>
<dbReference type="GO" id="GO:0000287">
    <property type="term" value="F:magnesium ion binding"/>
    <property type="evidence" value="ECO:0007669"/>
    <property type="project" value="InterPro"/>
</dbReference>
<dbReference type="CDD" id="cd05799">
    <property type="entry name" value="PGM2"/>
    <property type="match status" value="1"/>
</dbReference>
<reference evidence="20 21" key="1">
    <citation type="submission" date="2019-06" db="EMBL/GenBank/DDBJ databases">
        <title>Cerasibacillus sp. nov., isolated from maize field.</title>
        <authorList>
            <person name="Lin S.-Y."/>
            <person name="Tsai C.-F."/>
            <person name="Young C.-C."/>
        </authorList>
    </citation>
    <scope>NUCLEOTIDE SEQUENCE [LARGE SCALE GENOMIC DNA]</scope>
    <source>
        <strain evidence="20 21">CC-CFT480</strain>
    </source>
</reference>
<evidence type="ECO:0000256" key="9">
    <source>
        <dbReference type="ARBA" id="ARBA00022723"/>
    </source>
</evidence>
<feature type="domain" description="Alpha-D-phosphohexomutase alpha/beta/alpha" evidence="19">
    <location>
        <begin position="326"/>
        <end position="449"/>
    </location>
</feature>
<dbReference type="InterPro" id="IPR005841">
    <property type="entry name" value="Alpha-D-phosphohexomutase_SF"/>
</dbReference>
<evidence type="ECO:0000256" key="4">
    <source>
        <dbReference type="ARBA" id="ARBA00005189"/>
    </source>
</evidence>
<keyword evidence="7" id="KW-0313">Glucose metabolism</keyword>
<dbReference type="Pfam" id="PF02880">
    <property type="entry name" value="PGM_PMM_III"/>
    <property type="match status" value="1"/>
</dbReference>
<evidence type="ECO:0000256" key="6">
    <source>
        <dbReference type="ARBA" id="ARBA00012728"/>
    </source>
</evidence>
<keyword evidence="8" id="KW-0597">Phosphoprotein</keyword>
<dbReference type="Gene3D" id="3.40.120.10">
    <property type="entry name" value="Alpha-D-Glucose-1,6-Bisphosphate, subunit A, domain 3"/>
    <property type="match status" value="3"/>
</dbReference>
<dbReference type="GO" id="GO:0006006">
    <property type="term" value="P:glucose metabolic process"/>
    <property type="evidence" value="ECO:0007669"/>
    <property type="project" value="UniProtKB-KW"/>
</dbReference>
<evidence type="ECO:0000256" key="12">
    <source>
        <dbReference type="ARBA" id="ARBA00039995"/>
    </source>
</evidence>
<comment type="cofactor">
    <cofactor evidence="2">
        <name>Mg(2+)</name>
        <dbReference type="ChEBI" id="CHEBI:18420"/>
    </cofactor>
</comment>
<dbReference type="GO" id="GO:0004614">
    <property type="term" value="F:phosphoglucomutase activity"/>
    <property type="evidence" value="ECO:0007669"/>
    <property type="project" value="UniProtKB-EC"/>
</dbReference>
<dbReference type="InterPro" id="IPR016066">
    <property type="entry name" value="A-D-PHexomutase_CS"/>
</dbReference>
<dbReference type="EC" id="5.4.2.2" evidence="6"/>
<evidence type="ECO:0000259" key="16">
    <source>
        <dbReference type="Pfam" id="PF00408"/>
    </source>
</evidence>
<evidence type="ECO:0000256" key="13">
    <source>
        <dbReference type="ARBA" id="ARBA00041398"/>
    </source>
</evidence>
<keyword evidence="11" id="KW-0413">Isomerase</keyword>
<sequence length="577" mass="64889">MNWKENVKRWLEFADIDQDLKQALQDEKDEAQLEDAFYKHLEFGTGGMRGIIGAGTNRMNIYTVRKAAEGLARFTEEQGDVAKGRGVVIAYDSRHQSPEFAMEAAKVLGHHGIQVYVFESLRTTPELSFAVRYLHAISGIMITASHNPAPYNGFKVYGEDGAQFASEAASVLVSKVNEVEDELTIPVTREEVLKEKGILLIIGDTVDQAYLKQLETITVNREIIKQVADTFKIVYTPLHGTGDRPVRKGLQQIGFKHVQVVKEQEHPDGDFPTVDCPNPEEPNAFKLAIEYGKNYDADILLATDPDTDRVGVAVKNCDGEYQLLTGNQIGALLLHYLITEKQKKNGLPDNATVLKTIVTSELGRDIAEAHGLETIDTLTGFKYISEKIREFEATREHSFLFGYEESYGYLIGDFARDKDAVQACLLISEVAAYYKTKDMNLYDALMEIFEEYGYYREGLESLKLEGKAGVEKIASIMEGFRSEPPVDVAGKKVVVREDYQTSERIFVEEDRHEAITLPVSNVLKYKLEDGSWFCIRPSGTEPKIKFYFGVRGKTMEESEQMLEELKQDVMGSVGEKE</sequence>
<dbReference type="Pfam" id="PF02879">
    <property type="entry name" value="PGM_PMM_II"/>
    <property type="match status" value="1"/>
</dbReference>
<keyword evidence="10 15" id="KW-0460">Magnesium</keyword>
<evidence type="ECO:0000256" key="11">
    <source>
        <dbReference type="ARBA" id="ARBA00023235"/>
    </source>
</evidence>
<evidence type="ECO:0000256" key="3">
    <source>
        <dbReference type="ARBA" id="ARBA00005164"/>
    </source>
</evidence>
<evidence type="ECO:0000313" key="20">
    <source>
        <dbReference type="EMBL" id="TXL66779.1"/>
    </source>
</evidence>
<dbReference type="SUPFAM" id="SSF55957">
    <property type="entry name" value="Phosphoglucomutase, C-terminal domain"/>
    <property type="match status" value="1"/>
</dbReference>
<feature type="domain" description="Alpha-D-phosphohexomutase C-terminal" evidence="16">
    <location>
        <begin position="508"/>
        <end position="551"/>
    </location>
</feature>
<evidence type="ECO:0000256" key="2">
    <source>
        <dbReference type="ARBA" id="ARBA00001946"/>
    </source>
</evidence>
<dbReference type="InterPro" id="IPR005846">
    <property type="entry name" value="A-D-PHexomutase_a/b/a-III"/>
</dbReference>
<gene>
    <name evidence="20" type="ORF">FHP05_05205</name>
</gene>
<comment type="catalytic activity">
    <reaction evidence="1">
        <text>alpha-D-glucose 1-phosphate = alpha-D-glucose 6-phosphate</text>
        <dbReference type="Rhea" id="RHEA:23536"/>
        <dbReference type="ChEBI" id="CHEBI:58225"/>
        <dbReference type="ChEBI" id="CHEBI:58601"/>
        <dbReference type="EC" id="5.4.2.2"/>
    </reaction>
</comment>
<dbReference type="AlphaFoldDB" id="A0A5C8NZN1"/>
<comment type="pathway">
    <text evidence="3">Glycolipid metabolism; diglucosyl-diacylglycerol biosynthesis.</text>
</comment>
<dbReference type="SUPFAM" id="SSF53738">
    <property type="entry name" value="Phosphoglucomutase, first 3 domains"/>
    <property type="match status" value="3"/>
</dbReference>
<dbReference type="InterPro" id="IPR036900">
    <property type="entry name" value="A-D-PHexomutase_C_sf"/>
</dbReference>
<evidence type="ECO:0000256" key="15">
    <source>
        <dbReference type="RuleBase" id="RU004326"/>
    </source>
</evidence>
<evidence type="ECO:0000259" key="19">
    <source>
        <dbReference type="Pfam" id="PF02880"/>
    </source>
</evidence>
<dbReference type="Gene3D" id="3.30.310.50">
    <property type="entry name" value="Alpha-D-phosphohexomutase, C-terminal domain"/>
    <property type="match status" value="1"/>
</dbReference>
<keyword evidence="7" id="KW-0119">Carbohydrate metabolism</keyword>
<evidence type="ECO:0000313" key="21">
    <source>
        <dbReference type="Proteomes" id="UP000321574"/>
    </source>
</evidence>
<dbReference type="PRINTS" id="PR00509">
    <property type="entry name" value="PGMPMM"/>
</dbReference>
<dbReference type="InterPro" id="IPR005843">
    <property type="entry name" value="A-D-PHexomutase_C"/>
</dbReference>
<comment type="pathway">
    <text evidence="4">Lipid metabolism.</text>
</comment>
<organism evidence="20 21">
    <name type="scientific">Cerasibacillus terrae</name>
    <dbReference type="NCBI Taxonomy" id="2498845"/>
    <lineage>
        <taxon>Bacteria</taxon>
        <taxon>Bacillati</taxon>
        <taxon>Bacillota</taxon>
        <taxon>Bacilli</taxon>
        <taxon>Bacillales</taxon>
        <taxon>Bacillaceae</taxon>
        <taxon>Cerasibacillus</taxon>
    </lineage>
</organism>
<dbReference type="Pfam" id="PF00408">
    <property type="entry name" value="PGM_PMM_IV"/>
    <property type="match status" value="1"/>
</dbReference>
<dbReference type="RefSeq" id="WP_147666179.1">
    <property type="nucleotide sequence ID" value="NZ_VDUW01000002.1"/>
</dbReference>
<dbReference type="PROSITE" id="PS00710">
    <property type="entry name" value="PGM_PMM"/>
    <property type="match status" value="1"/>
</dbReference>
<dbReference type="Pfam" id="PF02878">
    <property type="entry name" value="PGM_PMM_I"/>
    <property type="match status" value="1"/>
</dbReference>
<evidence type="ECO:0000256" key="14">
    <source>
        <dbReference type="ARBA" id="ARBA00041467"/>
    </source>
</evidence>
<dbReference type="InterPro" id="IPR016055">
    <property type="entry name" value="A-D-PHexomutase_a/b/a-I/II/III"/>
</dbReference>
<keyword evidence="21" id="KW-1185">Reference proteome</keyword>
<keyword evidence="9 15" id="KW-0479">Metal-binding</keyword>
<protein>
    <recommendedName>
        <fullName evidence="12">Phosphoglucomutase</fullName>
        <ecNumber evidence="6">5.4.2.2</ecNumber>
    </recommendedName>
    <alternativeName>
        <fullName evidence="14">Alpha-phosphoglucomutase</fullName>
    </alternativeName>
    <alternativeName>
        <fullName evidence="13">Glucose phosphomutase</fullName>
    </alternativeName>
</protein>
<dbReference type="GO" id="GO:0006166">
    <property type="term" value="P:purine ribonucleoside salvage"/>
    <property type="evidence" value="ECO:0007669"/>
    <property type="project" value="TreeGrafter"/>
</dbReference>
<dbReference type="GO" id="GO:0008973">
    <property type="term" value="F:phosphopentomutase activity"/>
    <property type="evidence" value="ECO:0007669"/>
    <property type="project" value="TreeGrafter"/>
</dbReference>
<name>A0A5C8NZN1_9BACI</name>
<evidence type="ECO:0000256" key="10">
    <source>
        <dbReference type="ARBA" id="ARBA00022842"/>
    </source>
</evidence>
<dbReference type="InterPro" id="IPR005845">
    <property type="entry name" value="A-D-PHexomutase_a/b/a-II"/>
</dbReference>
<dbReference type="OrthoDB" id="9806956at2"/>
<proteinExistence type="inferred from homology"/>
<evidence type="ECO:0000259" key="18">
    <source>
        <dbReference type="Pfam" id="PF02879"/>
    </source>
</evidence>